<protein>
    <submittedName>
        <fullName evidence="2">Putative ATPase/kinase involved in NAD metabolism</fullName>
    </submittedName>
</protein>
<dbReference type="InterPro" id="IPR027417">
    <property type="entry name" value="P-loop_NTPase"/>
</dbReference>
<evidence type="ECO:0000313" key="2">
    <source>
        <dbReference type="EMBL" id="AFM06254.1"/>
    </source>
</evidence>
<keyword evidence="2" id="KW-0808">Transferase</keyword>
<organism evidence="2 3">
    <name type="scientific">Bernardetia litoralis (strain ATCC 23117 / DSM 6794 / NBRC 15988 / NCIMB 1366 / Fx l1 / Sio-4)</name>
    <name type="common">Flexibacter litoralis</name>
    <dbReference type="NCBI Taxonomy" id="880071"/>
    <lineage>
        <taxon>Bacteria</taxon>
        <taxon>Pseudomonadati</taxon>
        <taxon>Bacteroidota</taxon>
        <taxon>Cytophagia</taxon>
        <taxon>Cytophagales</taxon>
        <taxon>Bernardetiaceae</taxon>
        <taxon>Bernardetia</taxon>
    </lineage>
</organism>
<proteinExistence type="predicted"/>
<dbReference type="InterPro" id="IPR052735">
    <property type="entry name" value="NAD_biosynth-regulator"/>
</dbReference>
<dbReference type="Gene3D" id="3.40.50.300">
    <property type="entry name" value="P-loop containing nucleotide triphosphate hydrolases"/>
    <property type="match status" value="1"/>
</dbReference>
<dbReference type="PANTHER" id="PTHR37512">
    <property type="entry name" value="TRIFUNCTIONAL NAD BIOSYNTHESIS/REGULATOR PROTEIN NADR"/>
    <property type="match status" value="1"/>
</dbReference>
<dbReference type="KEGG" id="fli:Fleli_3952"/>
<dbReference type="Proteomes" id="UP000006054">
    <property type="component" value="Chromosome"/>
</dbReference>
<gene>
    <name evidence="2" type="ordered locus">Fleli_3952</name>
</gene>
<feature type="domain" description="NadR/Ttd14 AAA" evidence="1">
    <location>
        <begin position="24"/>
        <end position="182"/>
    </location>
</feature>
<sequence>MKDNQFTQKSTIINPITNEEPKSIVLFGAESSGKSTLTKELANYYNVFSNPEFSRLYLDTKMKYANYEDTNALTFDDVEPIAIGQICSENSTKELAISHNHSFYFLDTNLLTTYIYSRFIYKNVPFWLEKAIQNQNYSHYLLLKPNTKWEFDKQRASDEGRQFFYKKMKEELEKRNINYSEITELNEKRLQEAIKRIDFLF</sequence>
<accession>I4AQL9</accession>
<dbReference type="AlphaFoldDB" id="I4AQL9"/>
<dbReference type="RefSeq" id="WP_014799677.1">
    <property type="nucleotide sequence ID" value="NC_018018.1"/>
</dbReference>
<reference evidence="3" key="1">
    <citation type="submission" date="2012-06" db="EMBL/GenBank/DDBJ databases">
        <title>The complete genome of Flexibacter litoralis DSM 6794.</title>
        <authorList>
            <person name="Lucas S."/>
            <person name="Copeland A."/>
            <person name="Lapidus A."/>
            <person name="Glavina del Rio T."/>
            <person name="Dalin E."/>
            <person name="Tice H."/>
            <person name="Bruce D."/>
            <person name="Goodwin L."/>
            <person name="Pitluck S."/>
            <person name="Peters L."/>
            <person name="Ovchinnikova G."/>
            <person name="Lu M."/>
            <person name="Kyrpides N."/>
            <person name="Mavromatis K."/>
            <person name="Ivanova N."/>
            <person name="Brettin T."/>
            <person name="Detter J.C."/>
            <person name="Han C."/>
            <person name="Larimer F."/>
            <person name="Land M."/>
            <person name="Hauser L."/>
            <person name="Markowitz V."/>
            <person name="Cheng J.-F."/>
            <person name="Hugenholtz P."/>
            <person name="Woyke T."/>
            <person name="Wu D."/>
            <person name="Spring S."/>
            <person name="Lang E."/>
            <person name="Kopitz M."/>
            <person name="Brambilla E."/>
            <person name="Klenk H.-P."/>
            <person name="Eisen J.A."/>
        </authorList>
    </citation>
    <scope>NUCLEOTIDE SEQUENCE [LARGE SCALE GENOMIC DNA]</scope>
    <source>
        <strain evidence="3">ATCC 23117 / DSM 6794 / NBRC 15988 / NCIMB 1366 / Sio-4</strain>
    </source>
</reference>
<keyword evidence="2" id="KW-0418">Kinase</keyword>
<dbReference type="PANTHER" id="PTHR37512:SF1">
    <property type="entry name" value="NADR_TTD14 AAA DOMAIN-CONTAINING PROTEIN"/>
    <property type="match status" value="1"/>
</dbReference>
<keyword evidence="3" id="KW-1185">Reference proteome</keyword>
<name>I4AQL9_BERLS</name>
<dbReference type="OrthoDB" id="9151999at2"/>
<dbReference type="EMBL" id="CP003345">
    <property type="protein sequence ID" value="AFM06254.1"/>
    <property type="molecule type" value="Genomic_DNA"/>
</dbReference>
<dbReference type="Pfam" id="PF13521">
    <property type="entry name" value="AAA_28"/>
    <property type="match status" value="1"/>
</dbReference>
<dbReference type="InterPro" id="IPR038727">
    <property type="entry name" value="NadR/Ttd14_AAA_dom"/>
</dbReference>
<dbReference type="HOGENOM" id="CLU_052648_3_0_10"/>
<dbReference type="GO" id="GO:0016301">
    <property type="term" value="F:kinase activity"/>
    <property type="evidence" value="ECO:0007669"/>
    <property type="project" value="UniProtKB-KW"/>
</dbReference>
<dbReference type="STRING" id="880071.Fleli_3952"/>
<evidence type="ECO:0000313" key="3">
    <source>
        <dbReference type="Proteomes" id="UP000006054"/>
    </source>
</evidence>
<dbReference type="SUPFAM" id="SSF52540">
    <property type="entry name" value="P-loop containing nucleoside triphosphate hydrolases"/>
    <property type="match status" value="1"/>
</dbReference>
<evidence type="ECO:0000259" key="1">
    <source>
        <dbReference type="Pfam" id="PF13521"/>
    </source>
</evidence>
<dbReference type="eggNOG" id="COG3172">
    <property type="taxonomic scope" value="Bacteria"/>
</dbReference>